<keyword evidence="1" id="KW-1133">Transmembrane helix</keyword>
<protein>
    <submittedName>
        <fullName evidence="3">VanZ family protein</fullName>
    </submittedName>
</protein>
<feature type="domain" description="VanZ-like" evidence="2">
    <location>
        <begin position="31"/>
        <end position="174"/>
    </location>
</feature>
<evidence type="ECO:0000259" key="2">
    <source>
        <dbReference type="Pfam" id="PF04892"/>
    </source>
</evidence>
<evidence type="ECO:0000313" key="3">
    <source>
        <dbReference type="EMBL" id="MBY0203024.1"/>
    </source>
</evidence>
<gene>
    <name evidence="3" type="ORF">H7T88_07290</name>
</gene>
<sequence length="185" mass="21568">MVKTLLNAEGRETRKQKYQRKNRSYKMLFWLMLAGVWIAIIWLMSSQSYQQQNIQPWLQRLTKQVHIGVTLPDVHLFYNGHEYSLRERPYAFVEFLFRKTAHLLIYAVLAVLIYGSLRYKRVRVITCITVALMFVAVIASIDEYIQQFSPNRTSSIWDVGVDLIGGSCGISVYTGIRALLGRRHH</sequence>
<name>A0ABS7KFX6_9BACL</name>
<evidence type="ECO:0000256" key="1">
    <source>
        <dbReference type="SAM" id="Phobius"/>
    </source>
</evidence>
<dbReference type="Pfam" id="PF04892">
    <property type="entry name" value="VanZ"/>
    <property type="match status" value="1"/>
</dbReference>
<feature type="transmembrane region" description="Helical" evidence="1">
    <location>
        <begin position="95"/>
        <end position="115"/>
    </location>
</feature>
<keyword evidence="1" id="KW-0472">Membrane</keyword>
<evidence type="ECO:0000313" key="4">
    <source>
        <dbReference type="Proteomes" id="UP000706031"/>
    </source>
</evidence>
<reference evidence="3 4" key="1">
    <citation type="submission" date="2020-08" db="EMBL/GenBank/DDBJ databases">
        <title>Fungal Genomes of the International Space Station.</title>
        <authorList>
            <person name="Seuylemezian A."/>
            <person name="Singh N.K."/>
            <person name="Wood J."/>
            <person name="Venkateswaran K."/>
        </authorList>
    </citation>
    <scope>NUCLEOTIDE SEQUENCE [LARGE SCALE GENOMIC DNA]</scope>
    <source>
        <strain evidence="3 4">S/N-304-OC-R4</strain>
    </source>
</reference>
<dbReference type="EMBL" id="JACLIC010000010">
    <property type="protein sequence ID" value="MBY0203024.1"/>
    <property type="molecule type" value="Genomic_DNA"/>
</dbReference>
<feature type="transmembrane region" description="Helical" evidence="1">
    <location>
        <begin position="122"/>
        <end position="141"/>
    </location>
</feature>
<dbReference type="InterPro" id="IPR006976">
    <property type="entry name" value="VanZ-like"/>
</dbReference>
<keyword evidence="4" id="KW-1185">Reference proteome</keyword>
<dbReference type="PIRSF" id="PIRSF019083">
    <property type="entry name" value="UCP019083_VanZ"/>
    <property type="match status" value="1"/>
</dbReference>
<feature type="transmembrane region" description="Helical" evidence="1">
    <location>
        <begin position="27"/>
        <end position="45"/>
    </location>
</feature>
<keyword evidence="1" id="KW-0812">Transmembrane</keyword>
<dbReference type="NCBIfam" id="NF037970">
    <property type="entry name" value="vanZ_1"/>
    <property type="match status" value="1"/>
</dbReference>
<proteinExistence type="predicted"/>
<dbReference type="Proteomes" id="UP000706031">
    <property type="component" value="Unassembled WGS sequence"/>
</dbReference>
<feature type="transmembrane region" description="Helical" evidence="1">
    <location>
        <begin position="161"/>
        <end position="180"/>
    </location>
</feature>
<comment type="caution">
    <text evidence="3">The sequence shown here is derived from an EMBL/GenBank/DDBJ whole genome shotgun (WGS) entry which is preliminary data.</text>
</comment>
<dbReference type="InterPro" id="IPR016747">
    <property type="entry name" value="Phosphotransbutyrylase"/>
</dbReference>
<organism evidence="3 4">
    <name type="scientific">Paenibacillus cucumis</name>
    <name type="common">ex Kampfer et al. 2016</name>
    <dbReference type="NCBI Taxonomy" id="1776858"/>
    <lineage>
        <taxon>Bacteria</taxon>
        <taxon>Bacillati</taxon>
        <taxon>Bacillota</taxon>
        <taxon>Bacilli</taxon>
        <taxon>Bacillales</taxon>
        <taxon>Paenibacillaceae</taxon>
        <taxon>Paenibacillus</taxon>
    </lineage>
</organism>
<accession>A0ABS7KFX6</accession>